<dbReference type="CDD" id="cd00071">
    <property type="entry name" value="GMPK"/>
    <property type="match status" value="1"/>
</dbReference>
<dbReference type="FunFam" id="3.40.50.300:FF:000855">
    <property type="entry name" value="Guanylate kinase"/>
    <property type="match status" value="1"/>
</dbReference>
<dbReference type="InterPro" id="IPR020590">
    <property type="entry name" value="Guanylate_kinase_CS"/>
</dbReference>
<feature type="binding site" evidence="13">
    <location>
        <begin position="12"/>
        <end position="19"/>
    </location>
    <ligand>
        <name>ATP</name>
        <dbReference type="ChEBI" id="CHEBI:30616"/>
    </ligand>
</feature>
<proteinExistence type="inferred from homology"/>
<organism evidence="15 16">
    <name type="scientific">Shewanella hanedai</name>
    <name type="common">Alteromonas hanedai</name>
    <dbReference type="NCBI Taxonomy" id="25"/>
    <lineage>
        <taxon>Bacteria</taxon>
        <taxon>Pseudomonadati</taxon>
        <taxon>Pseudomonadota</taxon>
        <taxon>Gammaproteobacteria</taxon>
        <taxon>Alteromonadales</taxon>
        <taxon>Shewanellaceae</taxon>
        <taxon>Shewanella</taxon>
    </lineage>
</organism>
<protein>
    <recommendedName>
        <fullName evidence="5 13">Guanylate kinase</fullName>
        <ecNumber evidence="4 13">2.7.4.8</ecNumber>
    </recommendedName>
    <alternativeName>
        <fullName evidence="11 13">GMP kinase</fullName>
    </alternativeName>
</protein>
<evidence type="ECO:0000256" key="2">
    <source>
        <dbReference type="ARBA" id="ARBA00004496"/>
    </source>
</evidence>
<comment type="subcellular location">
    <subcellularLocation>
        <location evidence="2 13">Cytoplasm</location>
    </subcellularLocation>
</comment>
<feature type="domain" description="Guanylate kinase-like" evidence="14">
    <location>
        <begin position="5"/>
        <end position="184"/>
    </location>
</feature>
<dbReference type="InterPro" id="IPR008144">
    <property type="entry name" value="Guanylate_kin-like_dom"/>
</dbReference>
<keyword evidence="10 13" id="KW-0067">ATP-binding</keyword>
<dbReference type="PROSITE" id="PS50052">
    <property type="entry name" value="GUANYLATE_KINASE_2"/>
    <property type="match status" value="1"/>
</dbReference>
<dbReference type="GO" id="GO:0004385">
    <property type="term" value="F:GMP kinase activity"/>
    <property type="evidence" value="ECO:0007669"/>
    <property type="project" value="UniProtKB-UniRule"/>
</dbReference>
<dbReference type="EC" id="2.7.4.8" evidence="4 13"/>
<evidence type="ECO:0000256" key="13">
    <source>
        <dbReference type="HAMAP-Rule" id="MF_00328"/>
    </source>
</evidence>
<keyword evidence="8 13" id="KW-0547">Nucleotide-binding</keyword>
<evidence type="ECO:0000256" key="5">
    <source>
        <dbReference type="ARBA" id="ARBA00016296"/>
    </source>
</evidence>
<comment type="similarity">
    <text evidence="3 13">Belongs to the guanylate kinase family.</text>
</comment>
<dbReference type="RefSeq" id="WP_143564007.1">
    <property type="nucleotide sequence ID" value="NZ_BMPL01000020.1"/>
</dbReference>
<comment type="catalytic activity">
    <reaction evidence="12 13">
        <text>GMP + ATP = GDP + ADP</text>
        <dbReference type="Rhea" id="RHEA:20780"/>
        <dbReference type="ChEBI" id="CHEBI:30616"/>
        <dbReference type="ChEBI" id="CHEBI:58115"/>
        <dbReference type="ChEBI" id="CHEBI:58189"/>
        <dbReference type="ChEBI" id="CHEBI:456216"/>
        <dbReference type="EC" id="2.7.4.8"/>
    </reaction>
</comment>
<dbReference type="HAMAP" id="MF_00328">
    <property type="entry name" value="Guanylate_kinase"/>
    <property type="match status" value="1"/>
</dbReference>
<evidence type="ECO:0000256" key="10">
    <source>
        <dbReference type="ARBA" id="ARBA00022840"/>
    </source>
</evidence>
<dbReference type="GO" id="GO:0005524">
    <property type="term" value="F:ATP binding"/>
    <property type="evidence" value="ECO:0007669"/>
    <property type="project" value="UniProtKB-UniRule"/>
</dbReference>
<keyword evidence="9 13" id="KW-0418">Kinase</keyword>
<evidence type="ECO:0000256" key="6">
    <source>
        <dbReference type="ARBA" id="ARBA00022490"/>
    </source>
</evidence>
<comment type="function">
    <text evidence="1 13">Essential for recycling GMP and indirectly, cGMP.</text>
</comment>
<evidence type="ECO:0000313" key="15">
    <source>
        <dbReference type="EMBL" id="TRY14900.1"/>
    </source>
</evidence>
<dbReference type="InterPro" id="IPR008145">
    <property type="entry name" value="GK/Ca_channel_bsu"/>
</dbReference>
<keyword evidence="7 13" id="KW-0808">Transferase</keyword>
<evidence type="ECO:0000256" key="7">
    <source>
        <dbReference type="ARBA" id="ARBA00022679"/>
    </source>
</evidence>
<dbReference type="Pfam" id="PF00625">
    <property type="entry name" value="Guanylate_kin"/>
    <property type="match status" value="1"/>
</dbReference>
<dbReference type="NCBIfam" id="TIGR03263">
    <property type="entry name" value="guanyl_kin"/>
    <property type="match status" value="1"/>
</dbReference>
<keyword evidence="6 13" id="KW-0963">Cytoplasm</keyword>
<reference evidence="16" key="1">
    <citation type="submission" date="2019-07" db="EMBL/GenBank/DDBJ databases">
        <title>Shewanella sp. YLB-08 draft genomic sequence.</title>
        <authorList>
            <person name="Yu L."/>
        </authorList>
    </citation>
    <scope>NUCLEOTIDE SEQUENCE [LARGE SCALE GENOMIC DNA]</scope>
    <source>
        <strain evidence="16">JCM 20706</strain>
    </source>
</reference>
<dbReference type="PROSITE" id="PS00856">
    <property type="entry name" value="GUANYLATE_KINASE_1"/>
    <property type="match status" value="1"/>
</dbReference>
<dbReference type="PANTHER" id="PTHR23117:SF13">
    <property type="entry name" value="GUANYLATE KINASE"/>
    <property type="match status" value="1"/>
</dbReference>
<evidence type="ECO:0000256" key="9">
    <source>
        <dbReference type="ARBA" id="ARBA00022777"/>
    </source>
</evidence>
<name>A0A553JR18_SHEHA</name>
<dbReference type="Gene3D" id="3.40.50.300">
    <property type="entry name" value="P-loop containing nucleotide triphosphate hydrolases"/>
    <property type="match status" value="1"/>
</dbReference>
<dbReference type="FunFam" id="3.30.63.10:FF:000002">
    <property type="entry name" value="Guanylate kinase 1"/>
    <property type="match status" value="1"/>
</dbReference>
<dbReference type="SMART" id="SM00072">
    <property type="entry name" value="GuKc"/>
    <property type="match status" value="1"/>
</dbReference>
<dbReference type="EMBL" id="VKGK01000007">
    <property type="protein sequence ID" value="TRY14900.1"/>
    <property type="molecule type" value="Genomic_DNA"/>
</dbReference>
<dbReference type="PANTHER" id="PTHR23117">
    <property type="entry name" value="GUANYLATE KINASE-RELATED"/>
    <property type="match status" value="1"/>
</dbReference>
<evidence type="ECO:0000256" key="4">
    <source>
        <dbReference type="ARBA" id="ARBA00012961"/>
    </source>
</evidence>
<accession>A0A553JR18</accession>
<evidence type="ECO:0000256" key="1">
    <source>
        <dbReference type="ARBA" id="ARBA00003531"/>
    </source>
</evidence>
<comment type="caution">
    <text evidence="15">The sequence shown here is derived from an EMBL/GenBank/DDBJ whole genome shotgun (WGS) entry which is preliminary data.</text>
</comment>
<dbReference type="Proteomes" id="UP000318126">
    <property type="component" value="Unassembled WGS sequence"/>
</dbReference>
<evidence type="ECO:0000256" key="11">
    <source>
        <dbReference type="ARBA" id="ARBA00030128"/>
    </source>
</evidence>
<evidence type="ECO:0000256" key="12">
    <source>
        <dbReference type="ARBA" id="ARBA00048594"/>
    </source>
</evidence>
<evidence type="ECO:0000256" key="3">
    <source>
        <dbReference type="ARBA" id="ARBA00005790"/>
    </source>
</evidence>
<dbReference type="SUPFAM" id="SSF52540">
    <property type="entry name" value="P-loop containing nucleoside triphosphate hydrolases"/>
    <property type="match status" value="1"/>
</dbReference>
<dbReference type="AlphaFoldDB" id="A0A553JR18"/>
<evidence type="ECO:0000313" key="16">
    <source>
        <dbReference type="Proteomes" id="UP000318126"/>
    </source>
</evidence>
<evidence type="ECO:0000259" key="14">
    <source>
        <dbReference type="PROSITE" id="PS50052"/>
    </source>
</evidence>
<dbReference type="GO" id="GO:0005829">
    <property type="term" value="C:cytosol"/>
    <property type="evidence" value="ECO:0007669"/>
    <property type="project" value="TreeGrafter"/>
</dbReference>
<dbReference type="InterPro" id="IPR027417">
    <property type="entry name" value="P-loop_NTPase"/>
</dbReference>
<dbReference type="InterPro" id="IPR017665">
    <property type="entry name" value="Guanylate_kinase"/>
</dbReference>
<evidence type="ECO:0000256" key="8">
    <source>
        <dbReference type="ARBA" id="ARBA00022741"/>
    </source>
</evidence>
<dbReference type="OrthoDB" id="9808150at2"/>
<gene>
    <name evidence="13" type="primary">gmk</name>
    <name evidence="15" type="ORF">FN961_07875</name>
</gene>
<sequence>MTARGNLFIVSAPSGAGKSSLISDLLKDKPADKQVSVSHTTRNPRPGEINGQHYHFVTVEEFKALIADNAFFEWAEVFGNYYGTSRKVIEQTLHQGIDVFLDIDWQGAQQVKKVMPEAIGIFILPPSKVELEKRLTGRGQDSKEVIASRMAQATSEISHYAEYDFIIINDDFDTALGDFIAIIRSQRLTGAGQIHTQNDMLKDLLAE</sequence>
<dbReference type="Gene3D" id="3.30.63.10">
    <property type="entry name" value="Guanylate Kinase phosphate binding domain"/>
    <property type="match status" value="1"/>
</dbReference>
<keyword evidence="16" id="KW-1185">Reference proteome</keyword>